<protein>
    <recommendedName>
        <fullName evidence="3 11">Pectinesterase</fullName>
        <ecNumber evidence="3 11">3.1.1.11</ecNumber>
    </recommendedName>
</protein>
<evidence type="ECO:0000256" key="3">
    <source>
        <dbReference type="ARBA" id="ARBA00013229"/>
    </source>
</evidence>
<dbReference type="GO" id="GO:0042545">
    <property type="term" value="P:cell wall modification"/>
    <property type="evidence" value="ECO:0007669"/>
    <property type="project" value="UniProtKB-UniRule"/>
</dbReference>
<dbReference type="InterPro" id="IPR000070">
    <property type="entry name" value="Pectinesterase_cat"/>
</dbReference>
<name>A0AAV1CGP4_OLDCO</name>
<keyword evidence="14" id="KW-1185">Reference proteome</keyword>
<comment type="catalytic activity">
    <reaction evidence="9 11">
        <text>[(1-&gt;4)-alpha-D-galacturonosyl methyl ester](n) + n H2O = [(1-&gt;4)-alpha-D-galacturonosyl](n) + n methanol + n H(+)</text>
        <dbReference type="Rhea" id="RHEA:22380"/>
        <dbReference type="Rhea" id="RHEA-COMP:14570"/>
        <dbReference type="Rhea" id="RHEA-COMP:14573"/>
        <dbReference type="ChEBI" id="CHEBI:15377"/>
        <dbReference type="ChEBI" id="CHEBI:15378"/>
        <dbReference type="ChEBI" id="CHEBI:17790"/>
        <dbReference type="ChEBI" id="CHEBI:140522"/>
        <dbReference type="ChEBI" id="CHEBI:140523"/>
        <dbReference type="EC" id="3.1.1.11"/>
    </reaction>
</comment>
<dbReference type="SUPFAM" id="SSF51126">
    <property type="entry name" value="Pectin lyase-like"/>
    <property type="match status" value="1"/>
</dbReference>
<keyword evidence="5" id="KW-0964">Secreted</keyword>
<keyword evidence="6 11" id="KW-0378">Hydrolase</keyword>
<dbReference type="EMBL" id="OX459119">
    <property type="protein sequence ID" value="CAI9094323.1"/>
    <property type="molecule type" value="Genomic_DNA"/>
</dbReference>
<evidence type="ECO:0000256" key="1">
    <source>
        <dbReference type="ARBA" id="ARBA00004191"/>
    </source>
</evidence>
<keyword evidence="4" id="KW-0134">Cell wall</keyword>
<dbReference type="GO" id="GO:0030599">
    <property type="term" value="F:pectinesterase activity"/>
    <property type="evidence" value="ECO:0007669"/>
    <property type="project" value="UniProtKB-UniRule"/>
</dbReference>
<evidence type="ECO:0000256" key="5">
    <source>
        <dbReference type="ARBA" id="ARBA00022525"/>
    </source>
</evidence>
<keyword evidence="7 11" id="KW-0063">Aspartyl esterase</keyword>
<proteinExistence type="predicted"/>
<evidence type="ECO:0000256" key="8">
    <source>
        <dbReference type="ARBA" id="ARBA00023316"/>
    </source>
</evidence>
<dbReference type="Pfam" id="PF01095">
    <property type="entry name" value="Pectinesterase"/>
    <property type="match status" value="1"/>
</dbReference>
<evidence type="ECO:0000313" key="14">
    <source>
        <dbReference type="Proteomes" id="UP001161247"/>
    </source>
</evidence>
<evidence type="ECO:0000256" key="2">
    <source>
        <dbReference type="ARBA" id="ARBA00005184"/>
    </source>
</evidence>
<comment type="subcellular location">
    <subcellularLocation>
        <location evidence="1">Secreted</location>
        <location evidence="1">Cell wall</location>
    </subcellularLocation>
</comment>
<dbReference type="AlphaFoldDB" id="A0AAV1CGP4"/>
<dbReference type="EC" id="3.1.1.11" evidence="3 11"/>
<comment type="pathway">
    <text evidence="2 11">Glycan metabolism; pectin degradation; 2-dehydro-3-deoxy-D-gluconate from pectin: step 1/5.</text>
</comment>
<gene>
    <name evidence="13" type="ORF">OLC1_LOCUS5513</name>
</gene>
<dbReference type="PANTHER" id="PTHR31707">
    <property type="entry name" value="PECTINESTERASE"/>
    <property type="match status" value="1"/>
</dbReference>
<evidence type="ECO:0000256" key="4">
    <source>
        <dbReference type="ARBA" id="ARBA00022512"/>
    </source>
</evidence>
<dbReference type="GO" id="GO:0045490">
    <property type="term" value="P:pectin catabolic process"/>
    <property type="evidence" value="ECO:0007669"/>
    <property type="project" value="UniProtKB-UniRule"/>
</dbReference>
<keyword evidence="8" id="KW-0961">Cell wall biogenesis/degradation</keyword>
<evidence type="ECO:0000256" key="11">
    <source>
        <dbReference type="RuleBase" id="RU000589"/>
    </source>
</evidence>
<organism evidence="13 14">
    <name type="scientific">Oldenlandia corymbosa var. corymbosa</name>
    <dbReference type="NCBI Taxonomy" id="529605"/>
    <lineage>
        <taxon>Eukaryota</taxon>
        <taxon>Viridiplantae</taxon>
        <taxon>Streptophyta</taxon>
        <taxon>Embryophyta</taxon>
        <taxon>Tracheophyta</taxon>
        <taxon>Spermatophyta</taxon>
        <taxon>Magnoliopsida</taxon>
        <taxon>eudicotyledons</taxon>
        <taxon>Gunneridae</taxon>
        <taxon>Pentapetalae</taxon>
        <taxon>asterids</taxon>
        <taxon>lamiids</taxon>
        <taxon>Gentianales</taxon>
        <taxon>Rubiaceae</taxon>
        <taxon>Rubioideae</taxon>
        <taxon>Spermacoceae</taxon>
        <taxon>Hedyotis-Oldenlandia complex</taxon>
        <taxon>Oldenlandia</taxon>
    </lineage>
</organism>
<evidence type="ECO:0000256" key="9">
    <source>
        <dbReference type="ARBA" id="ARBA00047928"/>
    </source>
</evidence>
<feature type="signal peptide" evidence="11">
    <location>
        <begin position="1"/>
        <end position="20"/>
    </location>
</feature>
<dbReference type="FunFam" id="2.160.20.10:FF:000029">
    <property type="entry name" value="Pectinesterase 4"/>
    <property type="match status" value="1"/>
</dbReference>
<evidence type="ECO:0000256" key="10">
    <source>
        <dbReference type="PROSITE-ProRule" id="PRU10040"/>
    </source>
</evidence>
<dbReference type="Proteomes" id="UP001161247">
    <property type="component" value="Chromosome 2"/>
</dbReference>
<evidence type="ECO:0000259" key="12">
    <source>
        <dbReference type="Pfam" id="PF01095"/>
    </source>
</evidence>
<evidence type="ECO:0000256" key="6">
    <source>
        <dbReference type="ARBA" id="ARBA00022801"/>
    </source>
</evidence>
<dbReference type="Gene3D" id="2.160.20.10">
    <property type="entry name" value="Single-stranded right-handed beta-helix, Pectin lyase-like"/>
    <property type="match status" value="1"/>
</dbReference>
<dbReference type="PROSITE" id="PS00503">
    <property type="entry name" value="PECTINESTERASE_2"/>
    <property type="match status" value="1"/>
</dbReference>
<evidence type="ECO:0000256" key="7">
    <source>
        <dbReference type="ARBA" id="ARBA00023085"/>
    </source>
</evidence>
<sequence>MEAMMALAILLFVSFGICQAVATPSVVVQDGSGSFRTINDALRAAPSYSREKVIIVIKKGIYYEQVTVGQEKTNIVLIGEGVENTVISGSKSVATGFGLQETATVGILGNGFMAQGITFKNTAGLNGRQAVALLTSANYVTFYQCRFMGYQDTLYAKYGIAFFRDCEIIGTVDFIFGDAASIFQNCIIRARQPLPEQYITITAQGRTTTSRGTGFIFQNCSVYTEELHQAKTKVQCYLGRPWKDFSRTVFMQSFMDAGVNPAGWIQWEMQARVHPYFAEYANRGPGAGTTRVQWSIIIKSPTEASQFTLRNFLQGGTWIPPAVPRYLDL</sequence>
<keyword evidence="11" id="KW-0732">Signal</keyword>
<feature type="active site" evidence="10">
    <location>
        <position position="173"/>
    </location>
</feature>
<dbReference type="InterPro" id="IPR012334">
    <property type="entry name" value="Pectin_lyas_fold"/>
</dbReference>
<accession>A0AAV1CGP4</accession>
<feature type="domain" description="Pectinesterase catalytic" evidence="12">
    <location>
        <begin position="26"/>
        <end position="315"/>
    </location>
</feature>
<dbReference type="InterPro" id="IPR011050">
    <property type="entry name" value="Pectin_lyase_fold/virulence"/>
</dbReference>
<feature type="chain" id="PRO_5043098904" description="Pectinesterase" evidence="11">
    <location>
        <begin position="21"/>
        <end position="329"/>
    </location>
</feature>
<evidence type="ECO:0000313" key="13">
    <source>
        <dbReference type="EMBL" id="CAI9094323.1"/>
    </source>
</evidence>
<dbReference type="InterPro" id="IPR033131">
    <property type="entry name" value="Pectinesterase_Asp_AS"/>
</dbReference>
<reference evidence="13" key="1">
    <citation type="submission" date="2023-03" db="EMBL/GenBank/DDBJ databases">
        <authorList>
            <person name="Julca I."/>
        </authorList>
    </citation>
    <scope>NUCLEOTIDE SEQUENCE</scope>
</reference>